<proteinExistence type="predicted"/>
<evidence type="ECO:0000313" key="1">
    <source>
        <dbReference type="EnsemblPlants" id="ORUFI04G10680.2"/>
    </source>
</evidence>
<dbReference type="HOGENOM" id="CLU_2112918_0_0_1"/>
<sequence>MALLPVDDLHSFSHLEELRIEGCPKLNMQRRMTLPSSLRKLCLVDCPSIECIDNSHLGSSMTLKGLILRLNSCPDLISIVGAISVSEIKSGYINDCPKLMEIIQPFKRCHDWMFL</sequence>
<evidence type="ECO:0008006" key="3">
    <source>
        <dbReference type="Google" id="ProtNLM"/>
    </source>
</evidence>
<dbReference type="Proteomes" id="UP000008022">
    <property type="component" value="Unassembled WGS sequence"/>
</dbReference>
<dbReference type="InterPro" id="IPR032675">
    <property type="entry name" value="LRR_dom_sf"/>
</dbReference>
<dbReference type="EnsemblPlants" id="ORUFI04G10680.2">
    <property type="protein sequence ID" value="ORUFI04G10680.2"/>
    <property type="gene ID" value="ORUFI04G10680"/>
</dbReference>
<reference evidence="2" key="1">
    <citation type="submission" date="2013-06" db="EMBL/GenBank/DDBJ databases">
        <authorList>
            <person name="Zhao Q."/>
        </authorList>
    </citation>
    <scope>NUCLEOTIDE SEQUENCE</scope>
    <source>
        <strain evidence="2">cv. W1943</strain>
    </source>
</reference>
<accession>A0A0E0P805</accession>
<organism evidence="1 2">
    <name type="scientific">Oryza rufipogon</name>
    <name type="common">Brownbeard rice</name>
    <name type="synonym">Asian wild rice</name>
    <dbReference type="NCBI Taxonomy" id="4529"/>
    <lineage>
        <taxon>Eukaryota</taxon>
        <taxon>Viridiplantae</taxon>
        <taxon>Streptophyta</taxon>
        <taxon>Embryophyta</taxon>
        <taxon>Tracheophyta</taxon>
        <taxon>Spermatophyta</taxon>
        <taxon>Magnoliopsida</taxon>
        <taxon>Liliopsida</taxon>
        <taxon>Poales</taxon>
        <taxon>Poaceae</taxon>
        <taxon>BOP clade</taxon>
        <taxon>Oryzoideae</taxon>
        <taxon>Oryzeae</taxon>
        <taxon>Oryzinae</taxon>
        <taxon>Oryza</taxon>
    </lineage>
</organism>
<reference evidence="1" key="2">
    <citation type="submission" date="2015-06" db="UniProtKB">
        <authorList>
            <consortium name="EnsemblPlants"/>
        </authorList>
    </citation>
    <scope>IDENTIFICATION</scope>
</reference>
<dbReference type="Gramene" id="ORUFI04G10680.2">
    <property type="protein sequence ID" value="ORUFI04G10680.2"/>
    <property type="gene ID" value="ORUFI04G10680"/>
</dbReference>
<dbReference type="AlphaFoldDB" id="A0A0E0P805"/>
<protein>
    <recommendedName>
        <fullName evidence="3">NB-ARC domain-containing protein</fullName>
    </recommendedName>
</protein>
<evidence type="ECO:0000313" key="2">
    <source>
        <dbReference type="Proteomes" id="UP000008022"/>
    </source>
</evidence>
<dbReference type="SUPFAM" id="SSF52047">
    <property type="entry name" value="RNI-like"/>
    <property type="match status" value="1"/>
</dbReference>
<dbReference type="Gene3D" id="3.80.10.10">
    <property type="entry name" value="Ribonuclease Inhibitor"/>
    <property type="match status" value="1"/>
</dbReference>
<name>A0A0E0P805_ORYRU</name>
<keyword evidence="2" id="KW-1185">Reference proteome</keyword>